<keyword evidence="4" id="KW-0067">ATP-binding</keyword>
<dbReference type="InterPro" id="IPR036640">
    <property type="entry name" value="ABC1_TM_sf"/>
</dbReference>
<keyword evidence="5 7" id="KW-1133">Transmembrane helix</keyword>
<dbReference type="NCBIfam" id="TIGR02204">
    <property type="entry name" value="MsbA_rel"/>
    <property type="match status" value="1"/>
</dbReference>
<dbReference type="PANTHER" id="PTHR43394:SF1">
    <property type="entry name" value="ATP-BINDING CASSETTE SUB-FAMILY B MEMBER 10, MITOCHONDRIAL"/>
    <property type="match status" value="1"/>
</dbReference>
<comment type="caution">
    <text evidence="10">The sequence shown here is derived from an EMBL/GenBank/DDBJ whole genome shotgun (WGS) entry which is preliminary data.</text>
</comment>
<dbReference type="Pfam" id="PF00005">
    <property type="entry name" value="ABC_tran"/>
    <property type="match status" value="1"/>
</dbReference>
<dbReference type="InterPro" id="IPR039421">
    <property type="entry name" value="Type_1_exporter"/>
</dbReference>
<sequence length="598" mass="63733">MARGTTIIHDRPTSKRVGALRALGPFLRPYRLQVVLALIALAATSAISLVLPLAARRVVDNFDDGAGLLDEYFGAALLIVAALALGTAARYYFVTRLGERVVADIRKAVFARVVTLSPGFFERVMTGEILSRITTDTTLIQSVIGSSLSIALRNMIILAGGLGMLAFTSLKLMGLVLLIIPVILVPIIVLGRRLRGLSRANQDWIAASSGAASETLLAAQTVQAYTHEGRSIARFDDVTERSFGVALTRIRTRAVMTAIVIFLIFAGVIGVLWIGARDVQTGVMTAGQLVQFVIYAILVASSTGALSEIWGELQRAAGATERLGELLAAEDALTDPARPLPLPRPVRGHIALEGVSFRYPTRPDVSALEGVGLTIRPGETVALVGPSGAGKTTVIQLIQRFWDPAAGRVTLDGIDLRDMARADFRQAMALVPQDPVIFATTALENIRLGRPDAPASEVETAARAAHAHDFITALPQGYDTPLGERGVMLSGGQRQRIAIARAILRDAPVLLLDEATSALDAESESLVQAAVNRLSEGRTTVVVAHRLATVKKADRIVVFDGGRIVAQGTHDALVAEGGLYARLARMQFTDMPVLPEPA</sequence>
<dbReference type="CDD" id="cd03249">
    <property type="entry name" value="ABC_MTABC3_MDL1_MDL2"/>
    <property type="match status" value="1"/>
</dbReference>
<dbReference type="Pfam" id="PF00664">
    <property type="entry name" value="ABC_membrane"/>
    <property type="match status" value="1"/>
</dbReference>
<dbReference type="EMBL" id="BMIV01000001">
    <property type="protein sequence ID" value="GGF54655.1"/>
    <property type="molecule type" value="Genomic_DNA"/>
</dbReference>
<dbReference type="SMART" id="SM00382">
    <property type="entry name" value="AAA"/>
    <property type="match status" value="1"/>
</dbReference>
<dbReference type="SUPFAM" id="SSF52540">
    <property type="entry name" value="P-loop containing nucleoside triphosphate hydrolases"/>
    <property type="match status" value="1"/>
</dbReference>
<feature type="domain" description="ABC transporter" evidence="8">
    <location>
        <begin position="350"/>
        <end position="586"/>
    </location>
</feature>
<accession>A0ABQ1VCU1</accession>
<feature type="transmembrane region" description="Helical" evidence="7">
    <location>
        <begin position="150"/>
        <end position="167"/>
    </location>
</feature>
<keyword evidence="2 7" id="KW-0812">Transmembrane</keyword>
<dbReference type="PROSITE" id="PS00211">
    <property type="entry name" value="ABC_TRANSPORTER_1"/>
    <property type="match status" value="1"/>
</dbReference>
<protein>
    <submittedName>
        <fullName evidence="10">ABC transporter</fullName>
    </submittedName>
</protein>
<evidence type="ECO:0000256" key="5">
    <source>
        <dbReference type="ARBA" id="ARBA00022989"/>
    </source>
</evidence>
<dbReference type="Gene3D" id="3.40.50.300">
    <property type="entry name" value="P-loop containing nucleotide triphosphate hydrolases"/>
    <property type="match status" value="1"/>
</dbReference>
<evidence type="ECO:0000256" key="1">
    <source>
        <dbReference type="ARBA" id="ARBA00004651"/>
    </source>
</evidence>
<dbReference type="InterPro" id="IPR003593">
    <property type="entry name" value="AAA+_ATPase"/>
</dbReference>
<evidence type="ECO:0000313" key="11">
    <source>
        <dbReference type="Proteomes" id="UP000640509"/>
    </source>
</evidence>
<reference evidence="11" key="1">
    <citation type="journal article" date="2019" name="Int. J. Syst. Evol. Microbiol.">
        <title>The Global Catalogue of Microorganisms (GCM) 10K type strain sequencing project: providing services to taxonomists for standard genome sequencing and annotation.</title>
        <authorList>
            <consortium name="The Broad Institute Genomics Platform"/>
            <consortium name="The Broad Institute Genome Sequencing Center for Infectious Disease"/>
            <person name="Wu L."/>
            <person name="Ma J."/>
        </authorList>
    </citation>
    <scope>NUCLEOTIDE SEQUENCE [LARGE SCALE GENOMIC DNA]</scope>
    <source>
        <strain evidence="11">CGMCC 1.15419</strain>
    </source>
</reference>
<evidence type="ECO:0000259" key="9">
    <source>
        <dbReference type="PROSITE" id="PS50929"/>
    </source>
</evidence>
<dbReference type="InterPro" id="IPR011918">
    <property type="entry name" value="ABC_MsbA_ATP-bd"/>
</dbReference>
<comment type="subcellular location">
    <subcellularLocation>
        <location evidence="1">Cell membrane</location>
        <topology evidence="1">Multi-pass membrane protein</topology>
    </subcellularLocation>
</comment>
<evidence type="ECO:0000313" key="10">
    <source>
        <dbReference type="EMBL" id="GGF54655.1"/>
    </source>
</evidence>
<proteinExistence type="predicted"/>
<evidence type="ECO:0000256" key="6">
    <source>
        <dbReference type="ARBA" id="ARBA00023136"/>
    </source>
</evidence>
<evidence type="ECO:0000256" key="7">
    <source>
        <dbReference type="SAM" id="Phobius"/>
    </source>
</evidence>
<organism evidence="10 11">
    <name type="scientific">Paracoccus acridae</name>
    <dbReference type="NCBI Taxonomy" id="1795310"/>
    <lineage>
        <taxon>Bacteria</taxon>
        <taxon>Pseudomonadati</taxon>
        <taxon>Pseudomonadota</taxon>
        <taxon>Alphaproteobacteria</taxon>
        <taxon>Rhodobacterales</taxon>
        <taxon>Paracoccaceae</taxon>
        <taxon>Paracoccus</taxon>
    </lineage>
</organism>
<keyword evidence="11" id="KW-1185">Reference proteome</keyword>
<dbReference type="Gene3D" id="1.20.1560.10">
    <property type="entry name" value="ABC transporter type 1, transmembrane domain"/>
    <property type="match status" value="1"/>
</dbReference>
<feature type="transmembrane region" description="Helical" evidence="7">
    <location>
        <begin position="34"/>
        <end position="55"/>
    </location>
</feature>
<keyword evidence="3" id="KW-0547">Nucleotide-binding</keyword>
<dbReference type="InterPro" id="IPR011527">
    <property type="entry name" value="ABC1_TM_dom"/>
</dbReference>
<dbReference type="RefSeq" id="WP_188713759.1">
    <property type="nucleotide sequence ID" value="NZ_BMIV01000001.1"/>
</dbReference>
<evidence type="ECO:0000259" key="8">
    <source>
        <dbReference type="PROSITE" id="PS50893"/>
    </source>
</evidence>
<feature type="transmembrane region" description="Helical" evidence="7">
    <location>
        <begin position="254"/>
        <end position="276"/>
    </location>
</feature>
<dbReference type="Proteomes" id="UP000640509">
    <property type="component" value="Unassembled WGS sequence"/>
</dbReference>
<dbReference type="PROSITE" id="PS50929">
    <property type="entry name" value="ABC_TM1F"/>
    <property type="match status" value="1"/>
</dbReference>
<dbReference type="PANTHER" id="PTHR43394">
    <property type="entry name" value="ATP-DEPENDENT PERMEASE MDL1, MITOCHONDRIAL"/>
    <property type="match status" value="1"/>
</dbReference>
<feature type="domain" description="ABC transmembrane type-1" evidence="9">
    <location>
        <begin position="35"/>
        <end position="315"/>
    </location>
</feature>
<gene>
    <name evidence="10" type="ORF">GCM10011402_03270</name>
</gene>
<evidence type="ECO:0000256" key="4">
    <source>
        <dbReference type="ARBA" id="ARBA00022840"/>
    </source>
</evidence>
<name>A0ABQ1VCU1_9RHOB</name>
<feature type="transmembrane region" description="Helical" evidence="7">
    <location>
        <begin position="75"/>
        <end position="93"/>
    </location>
</feature>
<dbReference type="InterPro" id="IPR027417">
    <property type="entry name" value="P-loop_NTPase"/>
</dbReference>
<keyword evidence="6 7" id="KW-0472">Membrane</keyword>
<dbReference type="SUPFAM" id="SSF90123">
    <property type="entry name" value="ABC transporter transmembrane region"/>
    <property type="match status" value="1"/>
</dbReference>
<dbReference type="CDD" id="cd18575">
    <property type="entry name" value="ABC_6TM_bac_exporter_ABCB8_10_like"/>
    <property type="match status" value="1"/>
</dbReference>
<dbReference type="PROSITE" id="PS50893">
    <property type="entry name" value="ABC_TRANSPORTER_2"/>
    <property type="match status" value="1"/>
</dbReference>
<dbReference type="InterPro" id="IPR017871">
    <property type="entry name" value="ABC_transporter-like_CS"/>
</dbReference>
<dbReference type="InterPro" id="IPR003439">
    <property type="entry name" value="ABC_transporter-like_ATP-bd"/>
</dbReference>
<feature type="transmembrane region" description="Helical" evidence="7">
    <location>
        <begin position="173"/>
        <end position="191"/>
    </location>
</feature>
<evidence type="ECO:0000256" key="3">
    <source>
        <dbReference type="ARBA" id="ARBA00022741"/>
    </source>
</evidence>
<evidence type="ECO:0000256" key="2">
    <source>
        <dbReference type="ARBA" id="ARBA00022692"/>
    </source>
</evidence>